<dbReference type="PANTHER" id="PTHR11764">
    <property type="entry name" value="TERPENE CYCLASE/MUTASE FAMILY MEMBER"/>
    <property type="match status" value="1"/>
</dbReference>
<dbReference type="GO" id="GO:0005811">
    <property type="term" value="C:lipid droplet"/>
    <property type="evidence" value="ECO:0007669"/>
    <property type="project" value="InterPro"/>
</dbReference>
<organism evidence="6 7">
    <name type="scientific">Vigna unguiculata</name>
    <name type="common">Cowpea</name>
    <dbReference type="NCBI Taxonomy" id="3917"/>
    <lineage>
        <taxon>Eukaryota</taxon>
        <taxon>Viridiplantae</taxon>
        <taxon>Streptophyta</taxon>
        <taxon>Embryophyta</taxon>
        <taxon>Tracheophyta</taxon>
        <taxon>Spermatophyta</taxon>
        <taxon>Magnoliopsida</taxon>
        <taxon>eudicotyledons</taxon>
        <taxon>Gunneridae</taxon>
        <taxon>Pentapetalae</taxon>
        <taxon>rosids</taxon>
        <taxon>fabids</taxon>
        <taxon>Fabales</taxon>
        <taxon>Fabaceae</taxon>
        <taxon>Papilionoideae</taxon>
        <taxon>50 kb inversion clade</taxon>
        <taxon>NPAAA clade</taxon>
        <taxon>indigoferoid/millettioid clade</taxon>
        <taxon>Phaseoleae</taxon>
        <taxon>Vigna</taxon>
    </lineage>
</organism>
<keyword evidence="3" id="KW-0413">Isomerase</keyword>
<evidence type="ECO:0000256" key="1">
    <source>
        <dbReference type="ARBA" id="ARBA00009755"/>
    </source>
</evidence>
<evidence type="ECO:0000256" key="3">
    <source>
        <dbReference type="ARBA" id="ARBA00023235"/>
    </source>
</evidence>
<dbReference type="GO" id="GO:0016104">
    <property type="term" value="P:triterpenoid biosynthetic process"/>
    <property type="evidence" value="ECO:0007669"/>
    <property type="project" value="InterPro"/>
</dbReference>
<dbReference type="FunFam" id="1.50.10.20:FF:000015">
    <property type="entry name" value="Terpene cyclase/mutase family member"/>
    <property type="match status" value="2"/>
</dbReference>
<dbReference type="Gene3D" id="1.50.10.20">
    <property type="match status" value="4"/>
</dbReference>
<gene>
    <name evidence="6" type="ORF">DEO72_LG1g690</name>
</gene>
<evidence type="ECO:0000259" key="5">
    <source>
        <dbReference type="Pfam" id="PF13249"/>
    </source>
</evidence>
<dbReference type="SFLD" id="SFLDG01016">
    <property type="entry name" value="Prenyltransferase_Like_2"/>
    <property type="match status" value="1"/>
</dbReference>
<evidence type="ECO:0000313" key="6">
    <source>
        <dbReference type="EMBL" id="QCD77068.1"/>
    </source>
</evidence>
<dbReference type="GO" id="GO:0042300">
    <property type="term" value="F:beta-amyrin synthase activity"/>
    <property type="evidence" value="ECO:0007669"/>
    <property type="project" value="TreeGrafter"/>
</dbReference>
<dbReference type="InterPro" id="IPR008930">
    <property type="entry name" value="Terpenoid_cyclase/PrenylTrfase"/>
</dbReference>
<reference evidence="6 7" key="1">
    <citation type="submission" date="2019-04" db="EMBL/GenBank/DDBJ databases">
        <title>An improved genome assembly and genetic linkage map for asparagus bean, Vigna unguiculata ssp. sesquipedialis.</title>
        <authorList>
            <person name="Xia Q."/>
            <person name="Zhang R."/>
            <person name="Dong Y."/>
        </authorList>
    </citation>
    <scope>NUCLEOTIDE SEQUENCE [LARGE SCALE GENOMIC DNA]</scope>
    <source>
        <tissue evidence="6">Leaf</tissue>
    </source>
</reference>
<keyword evidence="7" id="KW-1185">Reference proteome</keyword>
<name>A0A4D6KI81_VIGUN</name>
<dbReference type="FunFam" id="1.50.10.20:FF:000002">
    <property type="entry name" value="Terpene cyclase/mutase family member"/>
    <property type="match status" value="2"/>
</dbReference>
<feature type="domain" description="Squalene cyclase C-terminal" evidence="4">
    <location>
        <begin position="416"/>
        <end position="722"/>
    </location>
</feature>
<dbReference type="SUPFAM" id="SSF48239">
    <property type="entry name" value="Terpenoid cyclases/Protein prenyltransferases"/>
    <property type="match status" value="4"/>
</dbReference>
<dbReference type="EMBL" id="CP039345">
    <property type="protein sequence ID" value="QCD77068.1"/>
    <property type="molecule type" value="Genomic_DNA"/>
</dbReference>
<proteinExistence type="inferred from homology"/>
<feature type="domain" description="Squalene cyclase N-terminal" evidence="5">
    <location>
        <begin position="820"/>
        <end position="1082"/>
    </location>
</feature>
<dbReference type="InterPro" id="IPR032696">
    <property type="entry name" value="SQ_cyclase_C"/>
</dbReference>
<keyword evidence="2" id="KW-0677">Repeat</keyword>
<sequence length="1483" mass="169811">MWRLKIADGGKSPYIFSTNNFAGRQIWEFDSEAGTDEERAQVEEARLHFYQNRFHRKACGDRLWRFQILREKDFKQIINKVKIEEDEEITWEKATQTIKRASHYLSALQTSDGHWPAHLGGCQFFIPILIISVYSTGNLDSVIPEEHRKEILRYLYNHQNEDGGWGLHIEGGSTMYCTALNYVTLRILGEGANGGDKSACAKARKWIHDHGTITLMPSWGKFWLSVLGIVDWSGCNPLPPEFWILPTFLPMHPAKMWYYCRHVYMPMSYIYGKRFVCPVTPLITNLREELFTEPYDESTWKKARHKCAKEDLYYPHHWIQDLIWDSAYFLTEPLLTRWPFNKIREKALEVAIKGIHYEDENTRYIHGGCINKSASLLACWVDDPNGDSFKKHLARVPDYLWLSEDGMCVQGINTQCWDVGFTVQALLATGLIDDIGPTLEKAHDFIKKSQVAENRSGDFKSMFHHISKGAWTLAERDHGLQVSDGTAECLKCCLLLSMLPQEIVGKNLEPERMYDSVNFILQLQSKNGGLSVWESAKAQKWLENLNPAEFLSDIVIEHEYVEGTGSAIQALVLFKKLYPNHRREEIEKFIVKATQYIEDQQLPNGSWHGNWGVCFTYSSWFALGALAAAGNTYTNCAAIRKAVKFLLSIQNEDGGWGESYLSCPMKTYVGLEGNRSHVVQTAWALMALINGGQAERDPTPLHRAAKLLINSQLEDGDWPQQKMWRLKIADGGKSPYIFSTNNFVGRQIWEFDSEARSDEERAQVEEARLHFHQNRFQRKACGDRLWRFQVLREKEFKQRIRKVKIEEDEEITWEKATQTIKRASHYLSALQTSDGHWPAHVGGSHFFTPIMIIPIYSTGHLDSVISEEHRKEILRYLYNHQNEDGGWGLHIEGGSTMYCTALNYVTLRILGEGANGGDKNACAKARKWIHDHGTITLMPSWGKFWLSVLGIVDWSGCNPLPPEFWILPTFLPMHPAKMWYFCRHVYMPMSYIYGKRFVCPVTPLITSLREELFTEPYDESTWKKARHKCAKEDLYYPHHWIQDLIWDTAYFLTEPLLTRWPFNKIREKALEVAIKGIRYEDESTRYIQGGCIDKSASLLACWVDDPNGDSFKKHLARVPDYLWLSEDGMCVQGINSQSWDAGFMVQALLATGLIGDLGPTLEKAHDFIKKSQVVDNRSGDFKSMFHHISKGAWTFADRDHGLQISDGTAECLKCCLLLSMLPEEIVGEKLEPERMYDSVNFILSLQSKNGGLSVWEPAKAQKWLENLNPAEFLSDIVIEHEYVEGTGSAIQALVLFKKLYPNHRREEIEKFIVKATQYIQDQQLPNGSWHGNWGVCFTYSSWFALGALAAAGNTYTNCAAIRKAVKFLLSKQNEDGGWGESYLSCPMKTYVGLEGNRSHVVQTAWALMALINGGQAERDPTPLHRAAKLLINSQLEDGDWPQQEAVGAYKSSCLIHYAFYRNVFPLLALSEYRNNVLMHSTTV</sequence>
<feature type="domain" description="Squalene cyclase C-terminal" evidence="4">
    <location>
        <begin position="1137"/>
        <end position="1474"/>
    </location>
</feature>
<dbReference type="InterPro" id="IPR018333">
    <property type="entry name" value="Squalene_cyclase"/>
</dbReference>
<dbReference type="Proteomes" id="UP000501690">
    <property type="component" value="Linkage Group LG1"/>
</dbReference>
<dbReference type="Pfam" id="PF13249">
    <property type="entry name" value="SQHop_cyclase_N"/>
    <property type="match status" value="2"/>
</dbReference>
<dbReference type="InterPro" id="IPR032697">
    <property type="entry name" value="SQ_cyclase_N"/>
</dbReference>
<comment type="similarity">
    <text evidence="1">Belongs to the terpene cyclase/mutase family.</text>
</comment>
<evidence type="ECO:0000256" key="2">
    <source>
        <dbReference type="ARBA" id="ARBA00022737"/>
    </source>
</evidence>
<protein>
    <submittedName>
        <fullName evidence="6">Cycloartenol synthase</fullName>
    </submittedName>
</protein>
<dbReference type="Pfam" id="PF13243">
    <property type="entry name" value="SQHop_cyclase_C"/>
    <property type="match status" value="2"/>
</dbReference>
<dbReference type="CDD" id="cd02892">
    <property type="entry name" value="SQCY_1"/>
    <property type="match status" value="2"/>
</dbReference>
<evidence type="ECO:0000259" key="4">
    <source>
        <dbReference type="Pfam" id="PF13243"/>
    </source>
</evidence>
<dbReference type="PANTHER" id="PTHR11764:SF58">
    <property type="entry name" value="BETA-AMYRIN SYNTHASE-RELATED"/>
    <property type="match status" value="1"/>
</dbReference>
<feature type="domain" description="Squalene cyclase N-terminal" evidence="5">
    <location>
        <begin position="98"/>
        <end position="360"/>
    </location>
</feature>
<evidence type="ECO:0000313" key="7">
    <source>
        <dbReference type="Proteomes" id="UP000501690"/>
    </source>
</evidence>
<accession>A0A4D6KI81</accession>
<dbReference type="NCBIfam" id="TIGR01787">
    <property type="entry name" value="squalene_cyclas"/>
    <property type="match status" value="2"/>
</dbReference>